<comment type="subcellular location">
    <subcellularLocation>
        <location evidence="1">Cell membrane</location>
        <topology evidence="1">Multi-pass membrane protein</topology>
    </subcellularLocation>
</comment>
<evidence type="ECO:0000259" key="10">
    <source>
        <dbReference type="PROSITE" id="PS50263"/>
    </source>
</evidence>
<name>A0A1W1BWL0_9ZZZZ</name>
<organism evidence="11">
    <name type="scientific">hydrothermal vent metagenome</name>
    <dbReference type="NCBI Taxonomy" id="652676"/>
    <lineage>
        <taxon>unclassified sequences</taxon>
        <taxon>metagenomes</taxon>
        <taxon>ecological metagenomes</taxon>
    </lineage>
</organism>
<feature type="transmembrane region" description="Helical" evidence="9">
    <location>
        <begin position="38"/>
        <end position="55"/>
    </location>
</feature>
<dbReference type="PANTHER" id="PTHR38686:SF1">
    <property type="entry name" value="APOLIPOPROTEIN N-ACYLTRANSFERASE"/>
    <property type="match status" value="1"/>
</dbReference>
<feature type="transmembrane region" description="Helical" evidence="9">
    <location>
        <begin position="62"/>
        <end position="79"/>
    </location>
</feature>
<evidence type="ECO:0000256" key="7">
    <source>
        <dbReference type="ARBA" id="ARBA00023136"/>
    </source>
</evidence>
<dbReference type="EMBL" id="FPHC01000045">
    <property type="protein sequence ID" value="SFV57916.1"/>
    <property type="molecule type" value="Genomic_DNA"/>
</dbReference>
<dbReference type="GO" id="GO:0016410">
    <property type="term" value="F:N-acyltransferase activity"/>
    <property type="evidence" value="ECO:0007669"/>
    <property type="project" value="InterPro"/>
</dbReference>
<evidence type="ECO:0000256" key="2">
    <source>
        <dbReference type="ARBA" id="ARBA00022475"/>
    </source>
</evidence>
<protein>
    <submittedName>
        <fullName evidence="11">Apolipoprotein N-acyltransferase</fullName>
        <ecNumber evidence="11">2.3.1.-</ecNumber>
    </submittedName>
</protein>
<dbReference type="PROSITE" id="PS50263">
    <property type="entry name" value="CN_HYDROLASE"/>
    <property type="match status" value="1"/>
</dbReference>
<feature type="domain" description="CN hydrolase" evidence="10">
    <location>
        <begin position="211"/>
        <end position="436"/>
    </location>
</feature>
<evidence type="ECO:0000256" key="9">
    <source>
        <dbReference type="SAM" id="Phobius"/>
    </source>
</evidence>
<sequence length="436" mass="50687">MVNIFKTSGNITTFELIRGFFVSIFASMYLYLSWIGISYLWLNTLSALFALYLLLDSNRRVWAYSGLFIGLLWFWWISMSFRLYGFAWATPIGIILTAFTYALIFWLAAFISDQIERRYRIPSLAIKAIFLLIASYIHPFGFDWFKPELMFVESYIGVEKWHFAIVLSAIGLSLYRGKPTYLIFILLAYNPIDTNNISKQQMTTIDETELVTTYISIEEKQDLSNLIPTINLTKYKIDEAIRAEKKIIIFPESILPIFLNREQELLKVYRELSHYITIVIGALHWDESVPRNSAYIFQNREFKIADKVILVPFGESNPLPDWMSNLVNKIFYDGAIDYKASDKVSDYTIDGRRYRSAICYEACSEKLYDGKPKNMIVLSNNGWFTPSIEPTMQRLLLQYYSRKYGTTIFHSINGSPSYIIINGRVIVKKDNIGIFL</sequence>
<evidence type="ECO:0000256" key="3">
    <source>
        <dbReference type="ARBA" id="ARBA00022519"/>
    </source>
</evidence>
<reference evidence="11" key="1">
    <citation type="submission" date="2016-10" db="EMBL/GenBank/DDBJ databases">
        <authorList>
            <person name="de Groot N.N."/>
        </authorList>
    </citation>
    <scope>NUCLEOTIDE SEQUENCE</scope>
</reference>
<dbReference type="NCBIfam" id="TIGR00546">
    <property type="entry name" value="lnt"/>
    <property type="match status" value="1"/>
</dbReference>
<dbReference type="InterPro" id="IPR003010">
    <property type="entry name" value="C-N_Hydrolase"/>
</dbReference>
<proteinExistence type="predicted"/>
<keyword evidence="5 9" id="KW-0812">Transmembrane</keyword>
<dbReference type="EC" id="2.3.1.-" evidence="11"/>
<dbReference type="Pfam" id="PF26365">
    <property type="entry name" value="ApoNAT_membrane"/>
    <property type="match status" value="1"/>
</dbReference>
<evidence type="ECO:0000256" key="8">
    <source>
        <dbReference type="ARBA" id="ARBA00023315"/>
    </source>
</evidence>
<dbReference type="InterPro" id="IPR036526">
    <property type="entry name" value="C-N_Hydrolase_sf"/>
</dbReference>
<keyword evidence="3" id="KW-0997">Cell inner membrane</keyword>
<dbReference type="PANTHER" id="PTHR38686">
    <property type="entry name" value="APOLIPOPROTEIN N-ACYLTRANSFERASE"/>
    <property type="match status" value="1"/>
</dbReference>
<dbReference type="GO" id="GO:0005886">
    <property type="term" value="C:plasma membrane"/>
    <property type="evidence" value="ECO:0007669"/>
    <property type="project" value="UniProtKB-SubCell"/>
</dbReference>
<feature type="transmembrane region" description="Helical" evidence="9">
    <location>
        <begin position="85"/>
        <end position="112"/>
    </location>
</feature>
<feature type="transmembrane region" description="Helical" evidence="9">
    <location>
        <begin position="124"/>
        <end position="141"/>
    </location>
</feature>
<evidence type="ECO:0000256" key="6">
    <source>
        <dbReference type="ARBA" id="ARBA00022989"/>
    </source>
</evidence>
<gene>
    <name evidence="11" type="ORF">MNB_SV-6-143</name>
</gene>
<dbReference type="GO" id="GO:0042158">
    <property type="term" value="P:lipoprotein biosynthetic process"/>
    <property type="evidence" value="ECO:0007669"/>
    <property type="project" value="InterPro"/>
</dbReference>
<keyword evidence="6 9" id="KW-1133">Transmembrane helix</keyword>
<accession>A0A1W1BWL0</accession>
<dbReference type="InterPro" id="IPR059110">
    <property type="entry name" value="Lnt_campylobact"/>
</dbReference>
<keyword evidence="4 11" id="KW-0808">Transferase</keyword>
<dbReference type="AlphaFoldDB" id="A0A1W1BWL0"/>
<dbReference type="InterPro" id="IPR004563">
    <property type="entry name" value="Apolipo_AcylTrfase"/>
</dbReference>
<dbReference type="Gene3D" id="3.60.110.10">
    <property type="entry name" value="Carbon-nitrogen hydrolase"/>
    <property type="match status" value="1"/>
</dbReference>
<evidence type="ECO:0000256" key="1">
    <source>
        <dbReference type="ARBA" id="ARBA00004651"/>
    </source>
</evidence>
<keyword evidence="8 11" id="KW-0012">Acyltransferase</keyword>
<dbReference type="SUPFAM" id="SSF56317">
    <property type="entry name" value="Carbon-nitrogen hydrolase"/>
    <property type="match status" value="1"/>
</dbReference>
<evidence type="ECO:0000256" key="4">
    <source>
        <dbReference type="ARBA" id="ARBA00022679"/>
    </source>
</evidence>
<keyword evidence="2" id="KW-1003">Cell membrane</keyword>
<keyword evidence="7 9" id="KW-0472">Membrane</keyword>
<evidence type="ECO:0000313" key="11">
    <source>
        <dbReference type="EMBL" id="SFV57916.1"/>
    </source>
</evidence>
<dbReference type="NCBIfam" id="NF008934">
    <property type="entry name" value="PRK12291.1"/>
    <property type="match status" value="1"/>
</dbReference>
<evidence type="ECO:0000256" key="5">
    <source>
        <dbReference type="ARBA" id="ARBA00022692"/>
    </source>
</evidence>
<dbReference type="InterPro" id="IPR059109">
    <property type="entry name" value="Lnt_membrane_dom"/>
</dbReference>
<keyword evidence="11" id="KW-0449">Lipoprotein</keyword>